<feature type="non-terminal residue" evidence="2">
    <location>
        <position position="1"/>
    </location>
</feature>
<sequence>RRFPQRLGDQGLLRGAGGPKGRLGRRDQEGLPQAGACQPPRLQPGRRRQARHVQGGRRGLRRRRRCGQAQEVRRVPLALGDRRLRRRRVPGRLQPGPLGRPGRLRHQRPAPRAVRWWRRLRRHVRRPLRRRGRRTPASAAGPPAQGRRPGDDLDHQLRRRPRGRDDLAPADLRPGVPDLQGHRGQARHPPAHLRGVRGCRLRRGRGRRSVLDERDLPDLPWSPARLRRGVPDVPRQRTRHLGAHHPGAHPGRRQGRAEDPAPGEGIPGRERRSSRRPHRQGRGLGPPGLRSQGRQPHRRRPGLLRRGCPRRRDQDPDARRRPRHVEGPARHAQRAHLPGPGQGRAQEGRDHGRPARHGPGRRAVRPQRPGTRGARELPRRHAGDAASRRALPGGAM</sequence>
<feature type="compositionally biased region" description="Basic residues" evidence="1">
    <location>
        <begin position="295"/>
        <end position="309"/>
    </location>
</feature>
<feature type="non-terminal residue" evidence="2">
    <location>
        <position position="396"/>
    </location>
</feature>
<feature type="compositionally biased region" description="Low complexity" evidence="1">
    <location>
        <begin position="91"/>
        <end position="101"/>
    </location>
</feature>
<evidence type="ECO:0000256" key="1">
    <source>
        <dbReference type="SAM" id="MobiDB-lite"/>
    </source>
</evidence>
<feature type="compositionally biased region" description="Basic residues" evidence="1">
    <location>
        <begin position="184"/>
        <end position="200"/>
    </location>
</feature>
<feature type="region of interest" description="Disordered" evidence="1">
    <location>
        <begin position="1"/>
        <end position="110"/>
    </location>
</feature>
<feature type="compositionally biased region" description="Low complexity" evidence="1">
    <location>
        <begin position="135"/>
        <end position="144"/>
    </location>
</feature>
<evidence type="ECO:0000313" key="2">
    <source>
        <dbReference type="EMBL" id="CAA9373700.1"/>
    </source>
</evidence>
<feature type="compositionally biased region" description="Basic and acidic residues" evidence="1">
    <location>
        <begin position="310"/>
        <end position="329"/>
    </location>
</feature>
<feature type="region of interest" description="Disordered" evidence="1">
    <location>
        <begin position="214"/>
        <end position="396"/>
    </location>
</feature>
<feature type="compositionally biased region" description="Basic residues" evidence="1">
    <location>
        <begin position="272"/>
        <end position="281"/>
    </location>
</feature>
<feature type="region of interest" description="Disordered" evidence="1">
    <location>
        <begin position="127"/>
        <end position="200"/>
    </location>
</feature>
<dbReference type="AlphaFoldDB" id="A0A6J4N370"/>
<protein>
    <submittedName>
        <fullName evidence="2">Chaperone protein DnaJ</fullName>
    </submittedName>
</protein>
<accession>A0A6J4N370</accession>
<dbReference type="EMBL" id="CADCUM010000041">
    <property type="protein sequence ID" value="CAA9373700.1"/>
    <property type="molecule type" value="Genomic_DNA"/>
</dbReference>
<feature type="compositionally biased region" description="Basic residues" evidence="1">
    <location>
        <begin position="236"/>
        <end position="254"/>
    </location>
</feature>
<name>A0A6J4N370_9ACTN</name>
<feature type="compositionally biased region" description="Basic residues" evidence="1">
    <location>
        <begin position="354"/>
        <end position="365"/>
    </location>
</feature>
<gene>
    <name evidence="2" type="ORF">AVDCRST_MAG32-953</name>
</gene>
<feature type="compositionally biased region" description="Basic and acidic residues" evidence="1">
    <location>
        <begin position="373"/>
        <end position="387"/>
    </location>
</feature>
<organism evidence="2">
    <name type="scientific">uncultured Nocardioides sp</name>
    <dbReference type="NCBI Taxonomy" id="198441"/>
    <lineage>
        <taxon>Bacteria</taxon>
        <taxon>Bacillati</taxon>
        <taxon>Actinomycetota</taxon>
        <taxon>Actinomycetes</taxon>
        <taxon>Propionibacteriales</taxon>
        <taxon>Nocardioidaceae</taxon>
        <taxon>Nocardioides</taxon>
        <taxon>environmental samples</taxon>
    </lineage>
</organism>
<feature type="compositionally biased region" description="Basic residues" evidence="1">
    <location>
        <begin position="44"/>
        <end position="66"/>
    </location>
</feature>
<reference evidence="2" key="1">
    <citation type="submission" date="2020-02" db="EMBL/GenBank/DDBJ databases">
        <authorList>
            <person name="Meier V. D."/>
        </authorList>
    </citation>
    <scope>NUCLEOTIDE SEQUENCE</scope>
    <source>
        <strain evidence="2">AVDCRST_MAG32</strain>
    </source>
</reference>
<proteinExistence type="predicted"/>